<dbReference type="Gene3D" id="3.20.20.370">
    <property type="entry name" value="Glycoside hydrolase/deacetylase"/>
    <property type="match status" value="1"/>
</dbReference>
<feature type="region of interest" description="Disordered" evidence="1">
    <location>
        <begin position="628"/>
        <end position="653"/>
    </location>
</feature>
<sequence>MRVLIAVTHLLGAGHLTRAAALARALARAGHGVTLVSGGLPVPLVRLDGVQTVQLPPVQVRGTAFGTLLGADGQPVGSETLAQRQTGLLDALAECAPDLVITELFPFGRRGLAPEFLALIEAARARRPRPLVVASIRDVLVAPDQPRKVQATHGRIAEFYDAVLVHGDAGLVPLDASWPVDAALRARLHYTGYIDEGAIVATASAPRAGIVVSGGSSAAGLGLYRAAAEAARLRPEWGWRILVGQRLPEADFAALSQGLPPGTVARARPDFRALLAGAAVSVSQAGYNTATDLLATGTRAVLVPFEAGRETEQRARAECLAARGLARVLPEADLSARTLIEAVSAERAAPPAGDHGIDLDGAARSVAILESLAADAVRVRRNLGPRPPSDPLLAALDAAAESGRTIPLWWRDDDAVAQNPGLDTLLALSEQHGLPILIAAIPALSEASLAERIARSPDHGLGVHGLSHANHAPPGVKPAEFGAHRPHAALVADAAEALRLARDRFGPSLLPVFVPPWNRFAPDLEDDLARLGYVGVSAADGAATAERARVDIHLDPVDWRGSRSLRDPDQLRARLARRITEHPGEPIGLLTHHRVHDAAIWAFLGDLLTRLVRHPAIRALGPRDLFGPGGWQGRRAARQTERQTERPVAGACA</sequence>
<evidence type="ECO:0000259" key="2">
    <source>
        <dbReference type="Pfam" id="PF04101"/>
    </source>
</evidence>
<accession>A0A6L3SWS7</accession>
<proteinExistence type="predicted"/>
<dbReference type="PANTHER" id="PTHR21015:SF28">
    <property type="entry name" value="SLL1722 PROTEIN"/>
    <property type="match status" value="1"/>
</dbReference>
<dbReference type="EMBL" id="VZZK01000029">
    <property type="protein sequence ID" value="KAB1076601.1"/>
    <property type="molecule type" value="Genomic_DNA"/>
</dbReference>
<name>A0A6L3SWS7_9HYPH</name>
<dbReference type="InterPro" id="IPR011330">
    <property type="entry name" value="Glyco_hydro/deAcase_b/a-brl"/>
</dbReference>
<reference evidence="3 4" key="1">
    <citation type="submission" date="2019-09" db="EMBL/GenBank/DDBJ databases">
        <title>YIM 48816 draft genome.</title>
        <authorList>
            <person name="Jiang L."/>
        </authorList>
    </citation>
    <scope>NUCLEOTIDE SEQUENCE [LARGE SCALE GENOMIC DNA]</scope>
    <source>
        <strain evidence="3 4">YIM 48816</strain>
    </source>
</reference>
<dbReference type="GO" id="GO:0005975">
    <property type="term" value="P:carbohydrate metabolic process"/>
    <property type="evidence" value="ECO:0007669"/>
    <property type="project" value="InterPro"/>
</dbReference>
<dbReference type="SUPFAM" id="SSF53756">
    <property type="entry name" value="UDP-Glycosyltransferase/glycogen phosphorylase"/>
    <property type="match status" value="1"/>
</dbReference>
<dbReference type="Pfam" id="PF04101">
    <property type="entry name" value="Glyco_tran_28_C"/>
    <property type="match status" value="1"/>
</dbReference>
<keyword evidence="3" id="KW-0808">Transferase</keyword>
<evidence type="ECO:0000313" key="4">
    <source>
        <dbReference type="Proteomes" id="UP000474159"/>
    </source>
</evidence>
<gene>
    <name evidence="3" type="ORF">F6X53_23050</name>
</gene>
<comment type="caution">
    <text evidence="3">The sequence shown here is derived from an EMBL/GenBank/DDBJ whole genome shotgun (WGS) entry which is preliminary data.</text>
</comment>
<dbReference type="SUPFAM" id="SSF88713">
    <property type="entry name" value="Glycoside hydrolase/deacetylase"/>
    <property type="match status" value="1"/>
</dbReference>
<keyword evidence="4" id="KW-1185">Reference proteome</keyword>
<dbReference type="GO" id="GO:0016758">
    <property type="term" value="F:hexosyltransferase activity"/>
    <property type="evidence" value="ECO:0007669"/>
    <property type="project" value="InterPro"/>
</dbReference>
<organism evidence="3 4">
    <name type="scientific">Methylobacterium soli</name>
    <dbReference type="NCBI Taxonomy" id="553447"/>
    <lineage>
        <taxon>Bacteria</taxon>
        <taxon>Pseudomonadati</taxon>
        <taxon>Pseudomonadota</taxon>
        <taxon>Alphaproteobacteria</taxon>
        <taxon>Hyphomicrobiales</taxon>
        <taxon>Methylobacteriaceae</taxon>
        <taxon>Methylobacterium</taxon>
    </lineage>
</organism>
<dbReference type="Gene3D" id="3.40.50.2000">
    <property type="entry name" value="Glycogen Phosphorylase B"/>
    <property type="match status" value="2"/>
</dbReference>
<dbReference type="InterPro" id="IPR007235">
    <property type="entry name" value="Glyco_trans_28_C"/>
</dbReference>
<protein>
    <submittedName>
        <fullName evidence="3">Glycosyl transferase family 28</fullName>
    </submittedName>
</protein>
<evidence type="ECO:0000256" key="1">
    <source>
        <dbReference type="SAM" id="MobiDB-lite"/>
    </source>
</evidence>
<dbReference type="AlphaFoldDB" id="A0A6L3SWS7"/>
<dbReference type="OrthoDB" id="503443at2"/>
<evidence type="ECO:0000313" key="3">
    <source>
        <dbReference type="EMBL" id="KAB1076601.1"/>
    </source>
</evidence>
<dbReference type="Proteomes" id="UP000474159">
    <property type="component" value="Unassembled WGS sequence"/>
</dbReference>
<feature type="domain" description="Glycosyl transferase family 28 C-terminal" evidence="2">
    <location>
        <begin position="210"/>
        <end position="346"/>
    </location>
</feature>
<dbReference type="PANTHER" id="PTHR21015">
    <property type="entry name" value="UDP-N-ACETYLGLUCOSAMINE--N-ACETYLMURAMYL-(PENTAPEPTIDE) PYROPHOSPHORYL-UNDECAPRENOL N-ACETYLGLUCOSAMINE TRANSFERASE 1"/>
    <property type="match status" value="1"/>
</dbReference>